<keyword evidence="3" id="KW-1185">Reference proteome</keyword>
<dbReference type="PANTHER" id="PTHR15565">
    <property type="entry name" value="AATF PROTEIN APOPTOSIS ANTAGONIZING TRANSCRIPTION FACTOR"/>
    <property type="match status" value="1"/>
</dbReference>
<feature type="compositionally biased region" description="Polar residues" evidence="1">
    <location>
        <begin position="41"/>
        <end position="58"/>
    </location>
</feature>
<dbReference type="GO" id="GO:0006357">
    <property type="term" value="P:regulation of transcription by RNA polymerase II"/>
    <property type="evidence" value="ECO:0007669"/>
    <property type="project" value="TreeGrafter"/>
</dbReference>
<dbReference type="Proteomes" id="UP000287033">
    <property type="component" value="Unassembled WGS sequence"/>
</dbReference>
<proteinExistence type="predicted"/>
<evidence type="ECO:0000313" key="3">
    <source>
        <dbReference type="Proteomes" id="UP000287033"/>
    </source>
</evidence>
<dbReference type="PANTHER" id="PTHR15565:SF0">
    <property type="entry name" value="PROTEIN AATF"/>
    <property type="match status" value="1"/>
</dbReference>
<dbReference type="EMBL" id="BEZZ01037189">
    <property type="protein sequence ID" value="GCC40355.1"/>
    <property type="molecule type" value="Genomic_DNA"/>
</dbReference>
<accession>A0A401TCN2</accession>
<dbReference type="InterPro" id="IPR039223">
    <property type="entry name" value="AATF/Bfr2"/>
</dbReference>
<evidence type="ECO:0000313" key="2">
    <source>
        <dbReference type="EMBL" id="GCC40355.1"/>
    </source>
</evidence>
<protein>
    <submittedName>
        <fullName evidence="2">Uncharacterized protein</fullName>
    </submittedName>
</protein>
<dbReference type="AlphaFoldDB" id="A0A401TCN2"/>
<sequence length="166" mass="18823">TIAKVIDRFDEGEDEWTFDSKLRKCASVLLSDTDKRYAGQATSRKALQEETGQNSVYGSSDDDEEEMFEDLESSEDDEEEDTNNDSLCNTVKGFKKSIEGMDDGESESELEEMEEEEGQDDDRSHEDVEKDNVTVMKFNKEKVAEEVEKGQSVKNQIGTLILISCY</sequence>
<evidence type="ECO:0000256" key="1">
    <source>
        <dbReference type="SAM" id="MobiDB-lite"/>
    </source>
</evidence>
<gene>
    <name evidence="2" type="ORF">chiPu_0024331</name>
</gene>
<dbReference type="STRING" id="137246.A0A401TCN2"/>
<feature type="non-terminal residue" evidence="2">
    <location>
        <position position="1"/>
    </location>
</feature>
<dbReference type="OrthoDB" id="5783963at2759"/>
<organism evidence="2 3">
    <name type="scientific">Chiloscyllium punctatum</name>
    <name type="common">Brownbanded bambooshark</name>
    <name type="synonym">Hemiscyllium punctatum</name>
    <dbReference type="NCBI Taxonomy" id="137246"/>
    <lineage>
        <taxon>Eukaryota</taxon>
        <taxon>Metazoa</taxon>
        <taxon>Chordata</taxon>
        <taxon>Craniata</taxon>
        <taxon>Vertebrata</taxon>
        <taxon>Chondrichthyes</taxon>
        <taxon>Elasmobranchii</taxon>
        <taxon>Galeomorphii</taxon>
        <taxon>Galeoidea</taxon>
        <taxon>Orectolobiformes</taxon>
        <taxon>Hemiscylliidae</taxon>
        <taxon>Chiloscyllium</taxon>
    </lineage>
</organism>
<reference evidence="2 3" key="1">
    <citation type="journal article" date="2018" name="Nat. Ecol. Evol.">
        <title>Shark genomes provide insights into elasmobranch evolution and the origin of vertebrates.</title>
        <authorList>
            <person name="Hara Y"/>
            <person name="Yamaguchi K"/>
            <person name="Onimaru K"/>
            <person name="Kadota M"/>
            <person name="Koyanagi M"/>
            <person name="Keeley SD"/>
            <person name="Tatsumi K"/>
            <person name="Tanaka K"/>
            <person name="Motone F"/>
            <person name="Kageyama Y"/>
            <person name="Nozu R"/>
            <person name="Adachi N"/>
            <person name="Nishimura O"/>
            <person name="Nakagawa R"/>
            <person name="Tanegashima C"/>
            <person name="Kiyatake I"/>
            <person name="Matsumoto R"/>
            <person name="Murakumo K"/>
            <person name="Nishida K"/>
            <person name="Terakita A"/>
            <person name="Kuratani S"/>
            <person name="Sato K"/>
            <person name="Hyodo S Kuraku.S."/>
        </authorList>
    </citation>
    <scope>NUCLEOTIDE SEQUENCE [LARGE SCALE GENOMIC DNA]</scope>
</reference>
<feature type="compositionally biased region" description="Basic and acidic residues" evidence="1">
    <location>
        <begin position="121"/>
        <end position="131"/>
    </location>
</feature>
<feature type="compositionally biased region" description="Acidic residues" evidence="1">
    <location>
        <begin position="100"/>
        <end position="120"/>
    </location>
</feature>
<feature type="compositionally biased region" description="Acidic residues" evidence="1">
    <location>
        <begin position="60"/>
        <end position="83"/>
    </location>
</feature>
<name>A0A401TCN2_CHIPU</name>
<comment type="caution">
    <text evidence="2">The sequence shown here is derived from an EMBL/GenBank/DDBJ whole genome shotgun (WGS) entry which is preliminary data.</text>
</comment>
<feature type="region of interest" description="Disordered" evidence="1">
    <location>
        <begin position="41"/>
        <end position="131"/>
    </location>
</feature>
<dbReference type="GO" id="GO:0005730">
    <property type="term" value="C:nucleolus"/>
    <property type="evidence" value="ECO:0007669"/>
    <property type="project" value="TreeGrafter"/>
</dbReference>